<feature type="transmembrane region" description="Helical" evidence="6">
    <location>
        <begin position="12"/>
        <end position="32"/>
    </location>
</feature>
<dbReference type="GO" id="GO:0005886">
    <property type="term" value="C:plasma membrane"/>
    <property type="evidence" value="ECO:0007669"/>
    <property type="project" value="UniProtKB-SubCell"/>
</dbReference>
<comment type="caution">
    <text evidence="10">The sequence shown here is derived from an EMBL/GenBank/DDBJ whole genome shotgun (WGS) entry which is preliminary data.</text>
</comment>
<dbReference type="Gene3D" id="3.60.15.10">
    <property type="entry name" value="Ribonuclease Z/Hydroxyacylglutathione hydrolase-like"/>
    <property type="match status" value="1"/>
</dbReference>
<feature type="domain" description="DUF4131" evidence="9">
    <location>
        <begin position="32"/>
        <end position="159"/>
    </location>
</feature>
<feature type="domain" description="Metallo-beta-lactamase" evidence="7">
    <location>
        <begin position="562"/>
        <end position="629"/>
    </location>
</feature>
<evidence type="ECO:0000256" key="4">
    <source>
        <dbReference type="ARBA" id="ARBA00022989"/>
    </source>
</evidence>
<feature type="transmembrane region" description="Helical" evidence="6">
    <location>
        <begin position="52"/>
        <end position="73"/>
    </location>
</feature>
<accession>A0A6N7IZ56</accession>
<dbReference type="PANTHER" id="PTHR30619">
    <property type="entry name" value="DNA INTERNALIZATION/COMPETENCE PROTEIN COMEC/REC2"/>
    <property type="match status" value="1"/>
</dbReference>
<dbReference type="InterPro" id="IPR001279">
    <property type="entry name" value="Metallo-B-lactamas"/>
</dbReference>
<keyword evidence="3 6" id="KW-0812">Transmembrane</keyword>
<dbReference type="InterPro" id="IPR036866">
    <property type="entry name" value="RibonucZ/Hydroxyglut_hydro"/>
</dbReference>
<evidence type="ECO:0000259" key="9">
    <source>
        <dbReference type="Pfam" id="PF13567"/>
    </source>
</evidence>
<dbReference type="InterPro" id="IPR004477">
    <property type="entry name" value="ComEC_N"/>
</dbReference>
<feature type="transmembrane region" description="Helical" evidence="6">
    <location>
        <begin position="411"/>
        <end position="434"/>
    </location>
</feature>
<dbReference type="InterPro" id="IPR004797">
    <property type="entry name" value="Competence_ComEC/Rec2"/>
</dbReference>
<dbReference type="SUPFAM" id="SSF56281">
    <property type="entry name" value="Metallo-hydrolase/oxidoreductase"/>
    <property type="match status" value="1"/>
</dbReference>
<name>A0A6N7IZ56_9FIRM</name>
<evidence type="ECO:0000313" key="11">
    <source>
        <dbReference type="Proteomes" id="UP000460257"/>
    </source>
</evidence>
<dbReference type="InterPro" id="IPR025405">
    <property type="entry name" value="DUF4131"/>
</dbReference>
<evidence type="ECO:0000313" key="10">
    <source>
        <dbReference type="EMBL" id="MQN01616.1"/>
    </source>
</evidence>
<feature type="transmembrane region" description="Helical" evidence="6">
    <location>
        <begin position="339"/>
        <end position="363"/>
    </location>
</feature>
<dbReference type="CDD" id="cd07731">
    <property type="entry name" value="ComA-like_MBL-fold"/>
    <property type="match status" value="1"/>
</dbReference>
<dbReference type="NCBIfam" id="TIGR00361">
    <property type="entry name" value="ComEC_Rec2"/>
    <property type="match status" value="1"/>
</dbReference>
<organism evidence="10 11">
    <name type="scientific">Candidatus Weimeria bifida</name>
    <dbReference type="NCBI Taxonomy" id="2599074"/>
    <lineage>
        <taxon>Bacteria</taxon>
        <taxon>Bacillati</taxon>
        <taxon>Bacillota</taxon>
        <taxon>Clostridia</taxon>
        <taxon>Lachnospirales</taxon>
        <taxon>Lachnospiraceae</taxon>
        <taxon>Candidatus Weimeria</taxon>
    </lineage>
</organism>
<dbReference type="EMBL" id="VOGC01000006">
    <property type="protein sequence ID" value="MQN01616.1"/>
    <property type="molecule type" value="Genomic_DNA"/>
</dbReference>
<dbReference type="InterPro" id="IPR035681">
    <property type="entry name" value="ComA-like_MBL"/>
</dbReference>
<reference evidence="10" key="1">
    <citation type="journal article" date="2020" name="Appl. Environ. Microbiol.">
        <title>Medium-Chain Fatty Acid Synthesis by 'Candidatus Weimeria bifida' gen. nov., sp. nov., and 'Candidatus Pseudoramibacter fermentans' sp. nov.</title>
        <authorList>
            <person name="Scarborough M.J."/>
            <person name="Myers K.S."/>
            <person name="Donohue T.J."/>
            <person name="Noguera D.R."/>
        </authorList>
    </citation>
    <scope>NUCLEOTIDE SEQUENCE</scope>
    <source>
        <strain evidence="10">LCO1.1</strain>
    </source>
</reference>
<comment type="subcellular location">
    <subcellularLocation>
        <location evidence="1">Cell membrane</location>
        <topology evidence="1">Multi-pass membrane protein</topology>
    </subcellularLocation>
</comment>
<dbReference type="Proteomes" id="UP000460257">
    <property type="component" value="Unassembled WGS sequence"/>
</dbReference>
<dbReference type="AlphaFoldDB" id="A0A6N7IZ56"/>
<evidence type="ECO:0000256" key="1">
    <source>
        <dbReference type="ARBA" id="ARBA00004651"/>
    </source>
</evidence>
<evidence type="ECO:0000256" key="3">
    <source>
        <dbReference type="ARBA" id="ARBA00022692"/>
    </source>
</evidence>
<feature type="transmembrane region" description="Helical" evidence="6">
    <location>
        <begin position="271"/>
        <end position="293"/>
    </location>
</feature>
<dbReference type="GO" id="GO:0030420">
    <property type="term" value="P:establishment of competence for transformation"/>
    <property type="evidence" value="ECO:0007669"/>
    <property type="project" value="InterPro"/>
</dbReference>
<dbReference type="PANTHER" id="PTHR30619:SF7">
    <property type="entry name" value="BETA-LACTAMASE DOMAIN PROTEIN"/>
    <property type="match status" value="1"/>
</dbReference>
<evidence type="ECO:0000259" key="8">
    <source>
        <dbReference type="Pfam" id="PF03772"/>
    </source>
</evidence>
<evidence type="ECO:0000256" key="6">
    <source>
        <dbReference type="SAM" id="Phobius"/>
    </source>
</evidence>
<gene>
    <name evidence="10" type="ORF">FRC54_06810</name>
</gene>
<evidence type="ECO:0000259" key="7">
    <source>
        <dbReference type="Pfam" id="PF00753"/>
    </source>
</evidence>
<proteinExistence type="predicted"/>
<keyword evidence="11" id="KW-1185">Reference proteome</keyword>
<feature type="transmembrane region" description="Helical" evidence="6">
    <location>
        <begin position="441"/>
        <end position="463"/>
    </location>
</feature>
<keyword evidence="2" id="KW-1003">Cell membrane</keyword>
<feature type="transmembrane region" description="Helical" evidence="6">
    <location>
        <begin position="523"/>
        <end position="550"/>
    </location>
</feature>
<feature type="transmembrane region" description="Helical" evidence="6">
    <location>
        <begin position="314"/>
        <end position="333"/>
    </location>
</feature>
<dbReference type="InterPro" id="IPR052159">
    <property type="entry name" value="Competence_DNA_uptake"/>
</dbReference>
<dbReference type="Pfam" id="PF00753">
    <property type="entry name" value="Lactamase_B"/>
    <property type="match status" value="1"/>
</dbReference>
<protein>
    <submittedName>
        <fullName evidence="10">DNA internalization-related competence protein ComEC/Rec2</fullName>
    </submittedName>
</protein>
<dbReference type="NCBIfam" id="TIGR00360">
    <property type="entry name" value="ComEC_N-term"/>
    <property type="match status" value="1"/>
</dbReference>
<keyword evidence="5 6" id="KW-0472">Membrane</keyword>
<dbReference type="Pfam" id="PF13567">
    <property type="entry name" value="DUF4131"/>
    <property type="match status" value="1"/>
</dbReference>
<evidence type="ECO:0000256" key="2">
    <source>
        <dbReference type="ARBA" id="ARBA00022475"/>
    </source>
</evidence>
<feature type="transmembrane region" description="Helical" evidence="6">
    <location>
        <begin position="483"/>
        <end position="502"/>
    </location>
</feature>
<feature type="domain" description="ComEC/Rec2-related protein" evidence="8">
    <location>
        <begin position="219"/>
        <end position="500"/>
    </location>
</feature>
<sequence>MKGESHMYKRPVLITAVSMLSAVCIVLIRKPILFAVPFCLLPFIFYRRKTRSAIALCAVVAASFAAGLLSAHIRLSSYEKIEKELTSTTSSALYGQITGKEITDYGTKMTITLRSQQTKVMAVHDTSLPLGTKVRVTGTPESFSPVRNPGCFDQASYYKGLSVACQIKDADITPSGGTNFPIVQLYYMIMEALWQLKYMIYSVFTAALPNEEGPLLASLTIGTKSLLDSYVKEMFQSAGLSHILAISGLHISITGSLIFKLLKRLGIRTKISAIISSVFVFFFAASISGSVSCRRALVMYLLMMLSKVIGDKIDIVNSLAAVSILICLTDPLAVTQTAFSLSFAAVFLLAQTSIPAADCYRAFCILRWENTHKEIKGNRYKPTALDGLTSSLIFSFFIQLSMAAVNAKFFYSFPLLSFILNIVILPLLPCVLVLGLLGGVLGLFSLPLAKILLFPCHLIMYWYEMASDLFNKLPFTNIVTGDISVLKTVICLAVVLMLSYIFKNMTFKMFKRRFTRIHWQKTSVFPLFGDKATALKVTLLSFTVIIILSFPNHRDEFAFLDVGQGDGLMITTADGKAFMIDGGSTTEKEIGKNVILPSLKYRGITGVEGWFVTHMDEDHVNGLTELINKNYPVNTVFISEHIEEDERLSRLKSLCASHGIKISGLEGGDSLGCRYFKAETIYPDRESEFEGANENSLVNLFTLSPGSDQSIKIIETGDIGGEQELYILEHAKDKLKKSSAEETLILKSAHHGSNYSNCQRWLSEINPDLIVISAGKGNRYGHPGKQTMERINTLGLKSFCTIDTGQVRIQNGRIKKTIAN</sequence>
<evidence type="ECO:0000256" key="5">
    <source>
        <dbReference type="ARBA" id="ARBA00023136"/>
    </source>
</evidence>
<feature type="transmembrane region" description="Helical" evidence="6">
    <location>
        <begin position="384"/>
        <end position="405"/>
    </location>
</feature>
<dbReference type="Pfam" id="PF03772">
    <property type="entry name" value="Competence"/>
    <property type="match status" value="1"/>
</dbReference>
<feature type="transmembrane region" description="Helical" evidence="6">
    <location>
        <begin position="239"/>
        <end position="259"/>
    </location>
</feature>
<keyword evidence="4 6" id="KW-1133">Transmembrane helix</keyword>